<protein>
    <recommendedName>
        <fullName evidence="1">Transposase MuDR plant domain-containing protein</fullName>
    </recommendedName>
</protein>
<feature type="domain" description="Transposase MuDR plant" evidence="1">
    <location>
        <begin position="10"/>
        <end position="73"/>
    </location>
</feature>
<dbReference type="AlphaFoldDB" id="A0A8R7JZX2"/>
<reference evidence="3" key="1">
    <citation type="journal article" date="2013" name="Nature">
        <title>Draft genome of the wheat A-genome progenitor Triticum urartu.</title>
        <authorList>
            <person name="Ling H.Q."/>
            <person name="Zhao S."/>
            <person name="Liu D."/>
            <person name="Wang J."/>
            <person name="Sun H."/>
            <person name="Zhang C."/>
            <person name="Fan H."/>
            <person name="Li D."/>
            <person name="Dong L."/>
            <person name="Tao Y."/>
            <person name="Gao C."/>
            <person name="Wu H."/>
            <person name="Li Y."/>
            <person name="Cui Y."/>
            <person name="Guo X."/>
            <person name="Zheng S."/>
            <person name="Wang B."/>
            <person name="Yu K."/>
            <person name="Liang Q."/>
            <person name="Yang W."/>
            <person name="Lou X."/>
            <person name="Chen J."/>
            <person name="Feng M."/>
            <person name="Jian J."/>
            <person name="Zhang X."/>
            <person name="Luo G."/>
            <person name="Jiang Y."/>
            <person name="Liu J."/>
            <person name="Wang Z."/>
            <person name="Sha Y."/>
            <person name="Zhang B."/>
            <person name="Wu H."/>
            <person name="Tang D."/>
            <person name="Shen Q."/>
            <person name="Xue P."/>
            <person name="Zou S."/>
            <person name="Wang X."/>
            <person name="Liu X."/>
            <person name="Wang F."/>
            <person name="Yang Y."/>
            <person name="An X."/>
            <person name="Dong Z."/>
            <person name="Zhang K."/>
            <person name="Zhang X."/>
            <person name="Luo M.C."/>
            <person name="Dvorak J."/>
            <person name="Tong Y."/>
            <person name="Wang J."/>
            <person name="Yang H."/>
            <person name="Li Z."/>
            <person name="Wang D."/>
            <person name="Zhang A."/>
            <person name="Wang J."/>
        </authorList>
    </citation>
    <scope>NUCLEOTIDE SEQUENCE</scope>
    <source>
        <strain evidence="3">cv. G1812</strain>
    </source>
</reference>
<keyword evidence="3" id="KW-1185">Reference proteome</keyword>
<evidence type="ECO:0000313" key="3">
    <source>
        <dbReference type="Proteomes" id="UP000015106"/>
    </source>
</evidence>
<name>A0A8R7JZX2_TRIUA</name>
<accession>A0A8R7JZX2</accession>
<dbReference type="Gramene" id="TuG1812G0100002614.01.T01">
    <property type="protein sequence ID" value="TuG1812G0100002614.01.T01.cds369691"/>
    <property type="gene ID" value="TuG1812G0100002614.01"/>
</dbReference>
<reference evidence="2" key="2">
    <citation type="submission" date="2018-03" db="EMBL/GenBank/DDBJ databases">
        <title>The Triticum urartu genome reveals the dynamic nature of wheat genome evolution.</title>
        <authorList>
            <person name="Ling H."/>
            <person name="Ma B."/>
            <person name="Shi X."/>
            <person name="Liu H."/>
            <person name="Dong L."/>
            <person name="Sun H."/>
            <person name="Cao Y."/>
            <person name="Gao Q."/>
            <person name="Zheng S."/>
            <person name="Li Y."/>
            <person name="Yu Y."/>
            <person name="Du H."/>
            <person name="Qi M."/>
            <person name="Li Y."/>
            <person name="Yu H."/>
            <person name="Cui Y."/>
            <person name="Wang N."/>
            <person name="Chen C."/>
            <person name="Wu H."/>
            <person name="Zhao Y."/>
            <person name="Zhang J."/>
            <person name="Li Y."/>
            <person name="Zhou W."/>
            <person name="Zhang B."/>
            <person name="Hu W."/>
            <person name="Eijk M."/>
            <person name="Tang J."/>
            <person name="Witsenboer H."/>
            <person name="Zhao S."/>
            <person name="Li Z."/>
            <person name="Zhang A."/>
            <person name="Wang D."/>
            <person name="Liang C."/>
        </authorList>
    </citation>
    <scope>NUCLEOTIDE SEQUENCE [LARGE SCALE GENOMIC DNA]</scope>
    <source>
        <strain evidence="2">cv. G1812</strain>
    </source>
</reference>
<evidence type="ECO:0000259" key="1">
    <source>
        <dbReference type="Pfam" id="PF03108"/>
    </source>
</evidence>
<evidence type="ECO:0000313" key="2">
    <source>
        <dbReference type="EnsemblPlants" id="TuG1812G0100002614.01.T01.cds369691"/>
    </source>
</evidence>
<dbReference type="Proteomes" id="UP000015106">
    <property type="component" value="Chromosome 1"/>
</dbReference>
<sequence length="84" mass="9689">MVHDIENPDIRVGALFPDIVTFRKAIRQRAILVGFKLAKIKTDKTRFIVECAHGPCPWRIHASTLQDGRTVMVWVVYHAIIYLM</sequence>
<dbReference type="InterPro" id="IPR004332">
    <property type="entry name" value="Transposase_MuDR"/>
</dbReference>
<proteinExistence type="predicted"/>
<organism evidence="2 3">
    <name type="scientific">Triticum urartu</name>
    <name type="common">Red wild einkorn</name>
    <name type="synonym">Crithodium urartu</name>
    <dbReference type="NCBI Taxonomy" id="4572"/>
    <lineage>
        <taxon>Eukaryota</taxon>
        <taxon>Viridiplantae</taxon>
        <taxon>Streptophyta</taxon>
        <taxon>Embryophyta</taxon>
        <taxon>Tracheophyta</taxon>
        <taxon>Spermatophyta</taxon>
        <taxon>Magnoliopsida</taxon>
        <taxon>Liliopsida</taxon>
        <taxon>Poales</taxon>
        <taxon>Poaceae</taxon>
        <taxon>BOP clade</taxon>
        <taxon>Pooideae</taxon>
        <taxon>Triticodae</taxon>
        <taxon>Triticeae</taxon>
        <taxon>Triticinae</taxon>
        <taxon>Triticum</taxon>
    </lineage>
</organism>
<dbReference type="EnsemblPlants" id="TuG1812G0100002614.01.T01">
    <property type="protein sequence ID" value="TuG1812G0100002614.01.T01.cds369691"/>
    <property type="gene ID" value="TuG1812G0100002614.01"/>
</dbReference>
<reference evidence="2" key="3">
    <citation type="submission" date="2022-06" db="UniProtKB">
        <authorList>
            <consortium name="EnsemblPlants"/>
        </authorList>
    </citation>
    <scope>IDENTIFICATION</scope>
</reference>
<dbReference type="Pfam" id="PF03108">
    <property type="entry name" value="DBD_Tnp_Mut"/>
    <property type="match status" value="1"/>
</dbReference>